<dbReference type="Proteomes" id="UP000030686">
    <property type="component" value="Unassembled WGS sequence"/>
</dbReference>
<evidence type="ECO:0000313" key="1">
    <source>
        <dbReference type="EMBL" id="CDM28693.1"/>
    </source>
</evidence>
<organism evidence="1 2">
    <name type="scientific">Penicillium roqueforti (strain FM164)</name>
    <dbReference type="NCBI Taxonomy" id="1365484"/>
    <lineage>
        <taxon>Eukaryota</taxon>
        <taxon>Fungi</taxon>
        <taxon>Dikarya</taxon>
        <taxon>Ascomycota</taxon>
        <taxon>Pezizomycotina</taxon>
        <taxon>Eurotiomycetes</taxon>
        <taxon>Eurotiomycetidae</taxon>
        <taxon>Eurotiales</taxon>
        <taxon>Aspergillaceae</taxon>
        <taxon>Penicillium</taxon>
    </lineage>
</organism>
<keyword evidence="2" id="KW-1185">Reference proteome</keyword>
<proteinExistence type="predicted"/>
<dbReference type="AlphaFoldDB" id="W6PWQ8"/>
<dbReference type="OMA" id="VYKHEED"/>
<name>W6PWQ8_PENRF</name>
<dbReference type="SUPFAM" id="SSF55486">
    <property type="entry name" value="Metalloproteases ('zincins'), catalytic domain"/>
    <property type="match status" value="1"/>
</dbReference>
<protein>
    <submittedName>
        <fullName evidence="1">Neurolysin/Thimet oligopeptidase, N-terminal</fullName>
    </submittedName>
</protein>
<evidence type="ECO:0000313" key="2">
    <source>
        <dbReference type="Proteomes" id="UP000030686"/>
    </source>
</evidence>
<dbReference type="InterPro" id="IPR024080">
    <property type="entry name" value="Neurolysin/TOP_N"/>
</dbReference>
<reference evidence="1" key="1">
    <citation type="journal article" date="2014" name="Nat. Commun.">
        <title>Multiple recent horizontal transfers of a large genomic region in cheese making fungi.</title>
        <authorList>
            <person name="Cheeseman K."/>
            <person name="Ropars J."/>
            <person name="Renault P."/>
            <person name="Dupont J."/>
            <person name="Gouzy J."/>
            <person name="Branca A."/>
            <person name="Abraham A.L."/>
            <person name="Ceppi M."/>
            <person name="Conseiller E."/>
            <person name="Debuchy R."/>
            <person name="Malagnac F."/>
            <person name="Goarin A."/>
            <person name="Silar P."/>
            <person name="Lacoste S."/>
            <person name="Sallet E."/>
            <person name="Bensimon A."/>
            <person name="Giraud T."/>
            <person name="Brygoo Y."/>
        </authorList>
    </citation>
    <scope>NUCLEOTIDE SEQUENCE [LARGE SCALE GENOMIC DNA]</scope>
    <source>
        <strain evidence="1">FM164</strain>
    </source>
</reference>
<dbReference type="EMBL" id="HG792015">
    <property type="protein sequence ID" value="CDM28693.1"/>
    <property type="molecule type" value="Genomic_DNA"/>
</dbReference>
<sequence length="154" mass="17182">MDVLVILVPATYHDLSEENTETMTSTIPELPIFNLGPSTLLDIATDLVNRVQQAANDLVNHVLPQNVTIENTLHPLTNIDNEIKGKAQYLALFQAVSPSSEMRTTSSTAVNMVDKAYWGVFQIPSLFALVNVVYKHEEDSHAEENAKSEYRKLQ</sequence>
<dbReference type="OrthoDB" id="534666at2759"/>
<accession>W6PWQ8</accession>
<dbReference type="Gene3D" id="1.20.1050.40">
    <property type="entry name" value="Endopeptidase. Chain P, domain 1"/>
    <property type="match status" value="1"/>
</dbReference>
<gene>
    <name evidence="1" type="ORF">PROQFM164_S01g002504</name>
</gene>